<keyword evidence="4" id="KW-0378">Hydrolase</keyword>
<dbReference type="AlphaFoldDB" id="A0A0H3G5S4"/>
<dbReference type="CDD" id="cd07324">
    <property type="entry name" value="M48C_Oma1-like"/>
    <property type="match status" value="1"/>
</dbReference>
<keyword evidence="7" id="KW-0732">Signal</keyword>
<dbReference type="GO" id="GO:0051603">
    <property type="term" value="P:proteolysis involved in protein catabolic process"/>
    <property type="evidence" value="ECO:0007669"/>
    <property type="project" value="TreeGrafter"/>
</dbReference>
<dbReference type="Pfam" id="PF01435">
    <property type="entry name" value="Peptidase_M48"/>
    <property type="match status" value="1"/>
</dbReference>
<dbReference type="PANTHER" id="PTHR22726:SF1">
    <property type="entry name" value="METALLOENDOPEPTIDASE OMA1, MITOCHONDRIAL"/>
    <property type="match status" value="1"/>
</dbReference>
<dbReference type="eggNOG" id="COG4783">
    <property type="taxonomic scope" value="Bacteria"/>
</dbReference>
<evidence type="ECO:0000313" key="10">
    <source>
        <dbReference type="Proteomes" id="UP000001494"/>
    </source>
</evidence>
<dbReference type="OrthoDB" id="9814887at2"/>
<protein>
    <submittedName>
        <fullName evidence="9">Peptidase M48 Ste24p</fullName>
    </submittedName>
</protein>
<dbReference type="SUPFAM" id="SSF48452">
    <property type="entry name" value="TPR-like"/>
    <property type="match status" value="1"/>
</dbReference>
<evidence type="ECO:0000259" key="8">
    <source>
        <dbReference type="Pfam" id="PF01435"/>
    </source>
</evidence>
<dbReference type="PANTHER" id="PTHR22726">
    <property type="entry name" value="METALLOENDOPEPTIDASE OMA1"/>
    <property type="match status" value="1"/>
</dbReference>
<dbReference type="GO" id="GO:0004222">
    <property type="term" value="F:metalloendopeptidase activity"/>
    <property type="evidence" value="ECO:0007669"/>
    <property type="project" value="InterPro"/>
</dbReference>
<dbReference type="GO" id="GO:0016020">
    <property type="term" value="C:membrane"/>
    <property type="evidence" value="ECO:0007669"/>
    <property type="project" value="TreeGrafter"/>
</dbReference>
<dbReference type="KEGG" id="zmm:Zmob_0648"/>
<dbReference type="EMBL" id="CP002850">
    <property type="protein sequence ID" value="AEH62490.1"/>
    <property type="molecule type" value="Genomic_DNA"/>
</dbReference>
<feature type="chain" id="PRO_5002609700" evidence="7">
    <location>
        <begin position="26"/>
        <end position="452"/>
    </location>
</feature>
<accession>A0A0H3G5S4</accession>
<evidence type="ECO:0000313" key="9">
    <source>
        <dbReference type="EMBL" id="AEH62490.1"/>
    </source>
</evidence>
<dbReference type="HOGENOM" id="CLU_030556_2_0_5"/>
<organism evidence="9 10">
    <name type="scientific">Zymomonas mobilis subsp. mobilis (strain ATCC 10988 / DSM 424 / LMG 404 / NCIMB 8938 / NRRL B-806 / ZM1)</name>
    <dbReference type="NCBI Taxonomy" id="555217"/>
    <lineage>
        <taxon>Bacteria</taxon>
        <taxon>Pseudomonadati</taxon>
        <taxon>Pseudomonadota</taxon>
        <taxon>Alphaproteobacteria</taxon>
        <taxon>Sphingomonadales</taxon>
        <taxon>Zymomonadaceae</taxon>
        <taxon>Zymomonas</taxon>
    </lineage>
</organism>
<dbReference type="Gene3D" id="1.25.40.10">
    <property type="entry name" value="Tetratricopeptide repeat domain"/>
    <property type="match status" value="1"/>
</dbReference>
<dbReference type="RefSeq" id="WP_011240145.1">
    <property type="nucleotide sequence ID" value="NC_017262.1"/>
</dbReference>
<dbReference type="InterPro" id="IPR051156">
    <property type="entry name" value="Mito/Outer_Membr_Metalloprot"/>
</dbReference>
<evidence type="ECO:0000256" key="5">
    <source>
        <dbReference type="ARBA" id="ARBA00022833"/>
    </source>
</evidence>
<evidence type="ECO:0000256" key="2">
    <source>
        <dbReference type="ARBA" id="ARBA00022670"/>
    </source>
</evidence>
<proteinExistence type="predicted"/>
<keyword evidence="6" id="KW-0482">Metalloprotease</keyword>
<dbReference type="InterPro" id="IPR001915">
    <property type="entry name" value="Peptidase_M48"/>
</dbReference>
<dbReference type="Gene3D" id="3.30.2010.10">
    <property type="entry name" value="Metalloproteases ('zincins'), catalytic domain"/>
    <property type="match status" value="1"/>
</dbReference>
<keyword evidence="3" id="KW-0479">Metal-binding</keyword>
<name>A0A0H3G5S4_ZYMMA</name>
<evidence type="ECO:0000256" key="1">
    <source>
        <dbReference type="ARBA" id="ARBA00001947"/>
    </source>
</evidence>
<feature type="signal peptide" evidence="7">
    <location>
        <begin position="1"/>
        <end position="25"/>
    </location>
</feature>
<sequence precursor="true">MIRRFWLFISCLMISFTLIQSAAFAQEILQDAESDALLKKALAPLVAATGLRDVKILIVNDSEINAFVAGGQMVFINSGTIMAADNINQIQGVVAHELGHVTAGHVINSSGIKEAGRISVAAMILQAVLVPLSAIVPAAGAIGTMLGGIGSQVAVQHYLAFTRTQEASADAAAVKFLKRADISGRGLLEFFGKIRKMEYRSMPADSDGSFASDHPMTADREMMLRGDLENLPSWNRPIDPQLQQSFLRVRAKLTGYLADPNEVLKEYPDDAHNIPDLYARAYAFHRLSYFKQSMDEVEKLLKLIPKDPYFLELKGQILLESGHPDDALEPYREATEISQSPLIAASFGHALMATEDSSHYAEAKKVLTVAVDREEDNPLAWFVLGSIYDREGDVAHMNLATAERYSLSGQTTLAMDAADMALKGLDPNSAEWRRANDIATTARQALASKKKK</sequence>
<dbReference type="Proteomes" id="UP000001494">
    <property type="component" value="Chromosome"/>
</dbReference>
<keyword evidence="2" id="KW-0645">Protease</keyword>
<reference evidence="9 10" key="1">
    <citation type="journal article" date="2011" name="J. Bacteriol.">
        <title>Genome sequence of the ethanol-producing Zymomonas mobilis subsp. mobilis lectotype strain ATCC 10988.</title>
        <authorList>
            <person name="Pappas K.M."/>
            <person name="Kouvelis V.N."/>
            <person name="Saunders E."/>
            <person name="Brettin T.S."/>
            <person name="Bruce D."/>
            <person name="Detter C."/>
            <person name="Balakireva M."/>
            <person name="Han C.S."/>
            <person name="Savvakis G."/>
            <person name="Kyrpides N.C."/>
            <person name="Typas M.A."/>
        </authorList>
    </citation>
    <scope>NUCLEOTIDE SEQUENCE [LARGE SCALE GENOMIC DNA]</scope>
    <source>
        <strain evidence="10">ATCC 10988 / DSM 424 / CCUG 17860 / LMG 404 / NCIMB 8938 / NRRL B-806 / ZM1</strain>
    </source>
</reference>
<comment type="cofactor">
    <cofactor evidence="1">
        <name>Zn(2+)</name>
        <dbReference type="ChEBI" id="CHEBI:29105"/>
    </cofactor>
</comment>
<evidence type="ECO:0000256" key="4">
    <source>
        <dbReference type="ARBA" id="ARBA00022801"/>
    </source>
</evidence>
<dbReference type="GO" id="GO:0046872">
    <property type="term" value="F:metal ion binding"/>
    <property type="evidence" value="ECO:0007669"/>
    <property type="project" value="UniProtKB-KW"/>
</dbReference>
<keyword evidence="5" id="KW-0862">Zinc</keyword>
<evidence type="ECO:0000256" key="6">
    <source>
        <dbReference type="ARBA" id="ARBA00023049"/>
    </source>
</evidence>
<feature type="domain" description="Peptidase M48" evidence="8">
    <location>
        <begin position="38"/>
        <end position="221"/>
    </location>
</feature>
<dbReference type="InterPro" id="IPR011990">
    <property type="entry name" value="TPR-like_helical_dom_sf"/>
</dbReference>
<evidence type="ECO:0000256" key="3">
    <source>
        <dbReference type="ARBA" id="ARBA00022723"/>
    </source>
</evidence>
<gene>
    <name evidence="9" type="ordered locus">Zmob_0648</name>
</gene>
<evidence type="ECO:0000256" key="7">
    <source>
        <dbReference type="SAM" id="SignalP"/>
    </source>
</evidence>